<dbReference type="Proteomes" id="UP000533953">
    <property type="component" value="Unassembled WGS sequence"/>
</dbReference>
<evidence type="ECO:0000313" key="1">
    <source>
        <dbReference type="EMBL" id="MBC1490948.1"/>
    </source>
</evidence>
<gene>
    <name evidence="1" type="ORF">HCI99_03835</name>
    <name evidence="2" type="ORF">HCI99_04800</name>
</gene>
<organism evidence="2 3">
    <name type="scientific">Listeria booriae</name>
    <dbReference type="NCBI Taxonomy" id="1552123"/>
    <lineage>
        <taxon>Bacteria</taxon>
        <taxon>Bacillati</taxon>
        <taxon>Bacillota</taxon>
        <taxon>Bacilli</taxon>
        <taxon>Bacillales</taxon>
        <taxon>Listeriaceae</taxon>
        <taxon>Listeria</taxon>
    </lineage>
</organism>
<dbReference type="EMBL" id="JAASTX010000004">
    <property type="protein sequence ID" value="MBC1491137.1"/>
    <property type="molecule type" value="Genomic_DNA"/>
</dbReference>
<protein>
    <submittedName>
        <fullName evidence="2">Uncharacterized protein</fullName>
    </submittedName>
</protein>
<accession>A0A7X0XBM0</accession>
<dbReference type="EMBL" id="JAASTX010000004">
    <property type="protein sequence ID" value="MBC1490948.1"/>
    <property type="molecule type" value="Genomic_DNA"/>
</dbReference>
<dbReference type="AlphaFoldDB" id="A0A7X0XBM0"/>
<dbReference type="RefSeq" id="WP_185416822.1">
    <property type="nucleotide sequence ID" value="NZ_JAASTX010000004.1"/>
</dbReference>
<evidence type="ECO:0000313" key="2">
    <source>
        <dbReference type="EMBL" id="MBC1491137.1"/>
    </source>
</evidence>
<proteinExistence type="predicted"/>
<name>A0A7X0XBM0_9LIST</name>
<reference evidence="2 3" key="1">
    <citation type="submission" date="2020-03" db="EMBL/GenBank/DDBJ databases">
        <title>Soil Listeria distribution.</title>
        <authorList>
            <person name="Liao J."/>
            <person name="Wiedmann M."/>
        </authorList>
    </citation>
    <scope>NUCLEOTIDE SEQUENCE [LARGE SCALE GENOMIC DNA]</scope>
    <source>
        <strain evidence="2 3">FSL L7-1547</strain>
    </source>
</reference>
<evidence type="ECO:0000313" key="3">
    <source>
        <dbReference type="Proteomes" id="UP000533953"/>
    </source>
</evidence>
<sequence length="180" mass="21680">MEWEQEMFKKTSVQRAENAKRLQKEERMATRGALLWFNSNLSSQIEGLKRYMLVPQRQRLPEQQTTSIFYRRVLPKKASRRRQQNRRRTIHHEGEPMSLDEFLKMRYACSIRTFDKRMYRYQPAQCHSDEQFAIDTTTGEAVPLVSLFTNIRTIYSVQNEQVIASRKNAKDIFRYRIYQC</sequence>
<comment type="caution">
    <text evidence="2">The sequence shown here is derived from an EMBL/GenBank/DDBJ whole genome shotgun (WGS) entry which is preliminary data.</text>
</comment>